<name>A0ABW4V8M6_9MICO</name>
<gene>
    <name evidence="1" type="ORF">ACFSL2_09725</name>
</gene>
<dbReference type="RefSeq" id="WP_377197661.1">
    <property type="nucleotide sequence ID" value="NZ_JBHUHF010000001.1"/>
</dbReference>
<proteinExistence type="predicted"/>
<comment type="caution">
    <text evidence="1">The sequence shown here is derived from an EMBL/GenBank/DDBJ whole genome shotgun (WGS) entry which is preliminary data.</text>
</comment>
<dbReference type="PANTHER" id="PTHR38436">
    <property type="entry name" value="POLYKETIDE CYCLASE SNOAL-LIKE DOMAIN"/>
    <property type="match status" value="1"/>
</dbReference>
<dbReference type="Proteomes" id="UP001597338">
    <property type="component" value="Unassembled WGS sequence"/>
</dbReference>
<evidence type="ECO:0000313" key="1">
    <source>
        <dbReference type="EMBL" id="MFD2025787.1"/>
    </source>
</evidence>
<dbReference type="PANTHER" id="PTHR38436:SF1">
    <property type="entry name" value="ESTER CYCLASE"/>
    <property type="match status" value="1"/>
</dbReference>
<evidence type="ECO:0000313" key="2">
    <source>
        <dbReference type="Proteomes" id="UP001597338"/>
    </source>
</evidence>
<accession>A0ABW4V8M6</accession>
<dbReference type="Pfam" id="PF07366">
    <property type="entry name" value="SnoaL"/>
    <property type="match status" value="1"/>
</dbReference>
<dbReference type="InterPro" id="IPR009959">
    <property type="entry name" value="Cyclase_SnoaL-like"/>
</dbReference>
<organism evidence="1 2">
    <name type="scientific">Promicromonospora aerolata</name>
    <dbReference type="NCBI Taxonomy" id="195749"/>
    <lineage>
        <taxon>Bacteria</taxon>
        <taxon>Bacillati</taxon>
        <taxon>Actinomycetota</taxon>
        <taxon>Actinomycetes</taxon>
        <taxon>Micrococcales</taxon>
        <taxon>Promicromonosporaceae</taxon>
        <taxon>Promicromonospora</taxon>
    </lineage>
</organism>
<dbReference type="SUPFAM" id="SSF54427">
    <property type="entry name" value="NTF2-like"/>
    <property type="match status" value="1"/>
</dbReference>
<dbReference type="InterPro" id="IPR032710">
    <property type="entry name" value="NTF2-like_dom_sf"/>
</dbReference>
<keyword evidence="2" id="KW-1185">Reference proteome</keyword>
<dbReference type="Gene3D" id="3.10.450.50">
    <property type="match status" value="1"/>
</dbReference>
<sequence length="128" mass="14569">MSDLKATYLAYLDALNDRRFGDLTEFVHDDLTYNGKMLTRQEYADMIAADAQAVPDLHFDAHLLTSGDDLVSARLWFDCTPTGALFGLRPTGQRVSFAEHVFYRFRDGRIAEVWSLIDRDAVRDQYAG</sequence>
<protein>
    <submittedName>
        <fullName evidence="1">Ester cyclase</fullName>
    </submittedName>
</protein>
<reference evidence="2" key="1">
    <citation type="journal article" date="2019" name="Int. J. Syst. Evol. Microbiol.">
        <title>The Global Catalogue of Microorganisms (GCM) 10K type strain sequencing project: providing services to taxonomists for standard genome sequencing and annotation.</title>
        <authorList>
            <consortium name="The Broad Institute Genomics Platform"/>
            <consortium name="The Broad Institute Genome Sequencing Center for Infectious Disease"/>
            <person name="Wu L."/>
            <person name="Ma J."/>
        </authorList>
    </citation>
    <scope>NUCLEOTIDE SEQUENCE [LARGE SCALE GENOMIC DNA]</scope>
    <source>
        <strain evidence="2">CCM 7043</strain>
    </source>
</reference>
<dbReference type="EMBL" id="JBHUHF010000001">
    <property type="protein sequence ID" value="MFD2025787.1"/>
    <property type="molecule type" value="Genomic_DNA"/>
</dbReference>